<dbReference type="EMBL" id="CP000383">
    <property type="protein sequence ID" value="ABG61029.1"/>
    <property type="molecule type" value="Genomic_DNA"/>
</dbReference>
<keyword evidence="2" id="KW-0238">DNA-binding</keyword>
<evidence type="ECO:0000259" key="4">
    <source>
        <dbReference type="PROSITE" id="PS01124"/>
    </source>
</evidence>
<feature type="domain" description="HTH araC/xylS-type" evidence="4">
    <location>
        <begin position="154"/>
        <end position="254"/>
    </location>
</feature>
<dbReference type="GO" id="GO:0003700">
    <property type="term" value="F:DNA-binding transcription factor activity"/>
    <property type="evidence" value="ECO:0007669"/>
    <property type="project" value="InterPro"/>
</dbReference>
<reference evidence="5 6" key="1">
    <citation type="journal article" date="2007" name="Appl. Environ. Microbiol.">
        <title>Genome sequence of the cellulolytic gliding bacterium Cytophaga hutchinsonii.</title>
        <authorList>
            <person name="Xie G."/>
            <person name="Bruce D.C."/>
            <person name="Challacombe J.F."/>
            <person name="Chertkov O."/>
            <person name="Detter J.C."/>
            <person name="Gilna P."/>
            <person name="Han C.S."/>
            <person name="Lucas S."/>
            <person name="Misra M."/>
            <person name="Myers G.L."/>
            <person name="Richardson P."/>
            <person name="Tapia R."/>
            <person name="Thayer N."/>
            <person name="Thompson L.S."/>
            <person name="Brettin T.S."/>
            <person name="Henrissat B."/>
            <person name="Wilson D.B."/>
            <person name="McBride M.J."/>
        </authorList>
    </citation>
    <scope>NUCLEOTIDE SEQUENCE [LARGE SCALE GENOMIC DNA]</scope>
    <source>
        <strain evidence="6">ATCC 33406 / DSM 1761 / CIP 103989 / NBRC 15051 / NCIMB 9469 / D465</strain>
    </source>
</reference>
<dbReference type="PROSITE" id="PS01124">
    <property type="entry name" value="HTH_ARAC_FAMILY_2"/>
    <property type="match status" value="1"/>
</dbReference>
<keyword evidence="3" id="KW-0804">Transcription</keyword>
<keyword evidence="6" id="KW-1185">Reference proteome</keyword>
<dbReference type="Pfam" id="PF20240">
    <property type="entry name" value="DUF6597"/>
    <property type="match status" value="1"/>
</dbReference>
<gene>
    <name evidence="5" type="primary">araC</name>
    <name evidence="5" type="ordered locus">CHU_3797</name>
</gene>
<dbReference type="InterPro" id="IPR050204">
    <property type="entry name" value="AraC_XylS_family_regulators"/>
</dbReference>
<dbReference type="Gene3D" id="1.10.10.60">
    <property type="entry name" value="Homeodomain-like"/>
    <property type="match status" value="1"/>
</dbReference>
<keyword evidence="1" id="KW-0805">Transcription regulation</keyword>
<evidence type="ECO:0000256" key="2">
    <source>
        <dbReference type="ARBA" id="ARBA00023125"/>
    </source>
</evidence>
<evidence type="ECO:0000313" key="6">
    <source>
        <dbReference type="Proteomes" id="UP000001822"/>
    </source>
</evidence>
<name>A0A6N4SXG6_CYTH3</name>
<organism evidence="5 6">
    <name type="scientific">Cytophaga hutchinsonii (strain ATCC 33406 / DSM 1761 / CIP 103989 / NBRC 15051 / NCIMB 9469 / D465)</name>
    <dbReference type="NCBI Taxonomy" id="269798"/>
    <lineage>
        <taxon>Bacteria</taxon>
        <taxon>Pseudomonadati</taxon>
        <taxon>Bacteroidota</taxon>
        <taxon>Cytophagia</taxon>
        <taxon>Cytophagales</taxon>
        <taxon>Cytophagaceae</taxon>
        <taxon>Cytophaga</taxon>
    </lineage>
</organism>
<dbReference type="InterPro" id="IPR009057">
    <property type="entry name" value="Homeodomain-like_sf"/>
</dbReference>
<dbReference type="Pfam" id="PF12833">
    <property type="entry name" value="HTH_18"/>
    <property type="match status" value="1"/>
</dbReference>
<dbReference type="InterPro" id="IPR018060">
    <property type="entry name" value="HTH_AraC"/>
</dbReference>
<protein>
    <submittedName>
        <fullName evidence="5">Transcriptional regulator, AraC family</fullName>
    </submittedName>
</protein>
<evidence type="ECO:0000256" key="1">
    <source>
        <dbReference type="ARBA" id="ARBA00023015"/>
    </source>
</evidence>
<sequence>MAGFSVYIPCDALKPFVKSLAISENEHEQVYKVIPDTALVLGFQYKGKLAYLDGSNELPLARSGVSGLSDHYKIFKNSAGIGTVLVFFTETGAAHFFKQPLHELFRESISLDNFMFQSELLILEAQLGESKTDLERISVVERFLLSKIRSIEPDKLVLAALALIHKSKGMIRITELMAQLHISQSPLEKRFRQAVGASPKKFSSIVRLKHAIQQQTHSNSLTELSYELGFYDQAHFIKEFKKFTGDTPEIFFSSQNS</sequence>
<accession>A0A6N4SXG6</accession>
<dbReference type="SMART" id="SM00342">
    <property type="entry name" value="HTH_ARAC"/>
    <property type="match status" value="1"/>
</dbReference>
<proteinExistence type="predicted"/>
<evidence type="ECO:0000313" key="5">
    <source>
        <dbReference type="EMBL" id="ABG61029.1"/>
    </source>
</evidence>
<evidence type="ECO:0000256" key="3">
    <source>
        <dbReference type="ARBA" id="ARBA00023163"/>
    </source>
</evidence>
<dbReference type="GO" id="GO:0043565">
    <property type="term" value="F:sequence-specific DNA binding"/>
    <property type="evidence" value="ECO:0007669"/>
    <property type="project" value="InterPro"/>
</dbReference>
<dbReference type="OrthoDB" id="635259at2"/>
<dbReference type="SUPFAM" id="SSF46689">
    <property type="entry name" value="Homeodomain-like"/>
    <property type="match status" value="1"/>
</dbReference>
<dbReference type="AlphaFoldDB" id="A0A6N4SXG6"/>
<dbReference type="InterPro" id="IPR046532">
    <property type="entry name" value="DUF6597"/>
</dbReference>
<dbReference type="PANTHER" id="PTHR46796">
    <property type="entry name" value="HTH-TYPE TRANSCRIPTIONAL ACTIVATOR RHAS-RELATED"/>
    <property type="match status" value="1"/>
</dbReference>
<dbReference type="KEGG" id="chu:CHU_3797"/>
<dbReference type="PANTHER" id="PTHR46796:SF13">
    <property type="entry name" value="HTH-TYPE TRANSCRIPTIONAL ACTIVATOR RHAS"/>
    <property type="match status" value="1"/>
</dbReference>
<dbReference type="Proteomes" id="UP000001822">
    <property type="component" value="Chromosome"/>
</dbReference>
<dbReference type="RefSeq" id="WP_011587134.1">
    <property type="nucleotide sequence ID" value="NC_008255.1"/>
</dbReference>